<reference evidence="1 2" key="1">
    <citation type="submission" date="2019-03" db="EMBL/GenBank/DDBJ databases">
        <title>First draft genome of Liparis tanakae, snailfish: a comprehensive survey of snailfish specific genes.</title>
        <authorList>
            <person name="Kim W."/>
            <person name="Song I."/>
            <person name="Jeong J.-H."/>
            <person name="Kim D."/>
            <person name="Kim S."/>
            <person name="Ryu S."/>
            <person name="Song J.Y."/>
            <person name="Lee S.K."/>
        </authorList>
    </citation>
    <scope>NUCLEOTIDE SEQUENCE [LARGE SCALE GENOMIC DNA]</scope>
    <source>
        <tissue evidence="1">Muscle</tissue>
    </source>
</reference>
<organism evidence="1 2">
    <name type="scientific">Liparis tanakae</name>
    <name type="common">Tanaka's snailfish</name>
    <dbReference type="NCBI Taxonomy" id="230148"/>
    <lineage>
        <taxon>Eukaryota</taxon>
        <taxon>Metazoa</taxon>
        <taxon>Chordata</taxon>
        <taxon>Craniata</taxon>
        <taxon>Vertebrata</taxon>
        <taxon>Euteleostomi</taxon>
        <taxon>Actinopterygii</taxon>
        <taxon>Neopterygii</taxon>
        <taxon>Teleostei</taxon>
        <taxon>Neoteleostei</taxon>
        <taxon>Acanthomorphata</taxon>
        <taxon>Eupercaria</taxon>
        <taxon>Perciformes</taxon>
        <taxon>Cottioidei</taxon>
        <taxon>Cottales</taxon>
        <taxon>Liparidae</taxon>
        <taxon>Liparis</taxon>
    </lineage>
</organism>
<keyword evidence="2" id="KW-1185">Reference proteome</keyword>
<gene>
    <name evidence="1" type="ORF">EYF80_031352</name>
</gene>
<sequence length="214" mass="23580">MRASEVCRASSSSALMRVRSCMLKLRSLSESTPCPWAARQKQTQTRRGVLRCNPVLPVRHAALSGGRAAAEDVLQSLAANWRDSLKGPVPAAEESSVTEPGMRGMWFQNTKAHYSVFTAAQNTELAALRRPGPWGSFPGPELSRSRRLDPSGLDWVMLEPSNRLLNSFGLEADGFDRALSESRPKGGRLSRLIMERSEPDSGRDGKRMAMKLQL</sequence>
<evidence type="ECO:0000313" key="2">
    <source>
        <dbReference type="Proteomes" id="UP000314294"/>
    </source>
</evidence>
<comment type="caution">
    <text evidence="1">The sequence shown here is derived from an EMBL/GenBank/DDBJ whole genome shotgun (WGS) entry which is preliminary data.</text>
</comment>
<dbReference type="AlphaFoldDB" id="A0A4Z2GYU0"/>
<evidence type="ECO:0000313" key="1">
    <source>
        <dbReference type="EMBL" id="TNN58461.1"/>
    </source>
</evidence>
<proteinExistence type="predicted"/>
<name>A0A4Z2GYU0_9TELE</name>
<accession>A0A4Z2GYU0</accession>
<protein>
    <submittedName>
        <fullName evidence="1">Uncharacterized protein</fullName>
    </submittedName>
</protein>
<dbReference type="EMBL" id="SRLO01000378">
    <property type="protein sequence ID" value="TNN58461.1"/>
    <property type="molecule type" value="Genomic_DNA"/>
</dbReference>
<dbReference type="Proteomes" id="UP000314294">
    <property type="component" value="Unassembled WGS sequence"/>
</dbReference>